<organism evidence="1">
    <name type="scientific">uncultured Caudovirales phage</name>
    <dbReference type="NCBI Taxonomy" id="2100421"/>
    <lineage>
        <taxon>Viruses</taxon>
        <taxon>Duplodnaviria</taxon>
        <taxon>Heunggongvirae</taxon>
        <taxon>Uroviricota</taxon>
        <taxon>Caudoviricetes</taxon>
        <taxon>Peduoviridae</taxon>
        <taxon>Maltschvirus</taxon>
        <taxon>Maltschvirus maltsch</taxon>
    </lineage>
</organism>
<accession>A0A6J5QZP6</accession>
<protein>
    <submittedName>
        <fullName evidence="1">Uncharacterized protein</fullName>
    </submittedName>
</protein>
<name>A0A6J5QZP6_9CAUD</name>
<gene>
    <name evidence="1" type="ORF">UFOVP1166_44</name>
</gene>
<dbReference type="InterPro" id="IPR055597">
    <property type="entry name" value="DUF7173"/>
</dbReference>
<dbReference type="Pfam" id="PF23791">
    <property type="entry name" value="DUF7173"/>
    <property type="match status" value="1"/>
</dbReference>
<reference evidence="1" key="1">
    <citation type="submission" date="2020-05" db="EMBL/GenBank/DDBJ databases">
        <authorList>
            <person name="Chiriac C."/>
            <person name="Salcher M."/>
            <person name="Ghai R."/>
            <person name="Kavagutti S V."/>
        </authorList>
    </citation>
    <scope>NUCLEOTIDE SEQUENCE</scope>
</reference>
<sequence length="137" mass="15237">MKNSEAQLQALSQAWSDTKAEEIAARDKRIAIEDEIIAVAGSKEEGTETITLDSGVKIKITGKIIYKADNLDEVVLILRSLPDPFRAYKVETKLDESKIKKIRMYQPALWRELAMHITAKPAKTSVVVVPVDGEEGQ</sequence>
<proteinExistence type="predicted"/>
<evidence type="ECO:0000313" key="1">
    <source>
        <dbReference type="EMBL" id="CAB4188087.1"/>
    </source>
</evidence>
<dbReference type="EMBL" id="LR797117">
    <property type="protein sequence ID" value="CAB4188087.1"/>
    <property type="molecule type" value="Genomic_DNA"/>
</dbReference>